<dbReference type="InterPro" id="IPR010662">
    <property type="entry name" value="RBBP9/YdeN"/>
</dbReference>
<sequence length="181" mass="19751">MADIIILPGIGGSGETHWQTHWERTNPRAIRFQPRSWDRPDLPDWAAALERTVAATKNAPLLVAHSLACLLVVHWQRVSSLPVAGAFLVAVPDPQSDAFPAEAADFTNPPEGRLRFPSLVIASSDDPYGKIEHARMRAAEWGSHIVEVGALGHINGRSGLEDWPNGQALFQAFAESIPKRA</sequence>
<organism evidence="1 2">
    <name type="scientific">Rhizobium gallicum bv. gallicum R602sp</name>
    <dbReference type="NCBI Taxonomy" id="1041138"/>
    <lineage>
        <taxon>Bacteria</taxon>
        <taxon>Pseudomonadati</taxon>
        <taxon>Pseudomonadota</taxon>
        <taxon>Alphaproteobacteria</taxon>
        <taxon>Hyphomicrobiales</taxon>
        <taxon>Rhizobiaceae</taxon>
        <taxon>Rhizobium/Agrobacterium group</taxon>
        <taxon>Rhizobium</taxon>
    </lineage>
</organism>
<protein>
    <submittedName>
        <fullName evidence="1">Esterase/lipase domain-containing protein</fullName>
    </submittedName>
</protein>
<evidence type="ECO:0000313" key="1">
    <source>
        <dbReference type="EMBL" id="AJD45962.1"/>
    </source>
</evidence>
<dbReference type="SUPFAM" id="SSF53474">
    <property type="entry name" value="alpha/beta-Hydrolases"/>
    <property type="match status" value="1"/>
</dbReference>
<gene>
    <name evidence="1" type="ORF">RGR602_PC01938</name>
</gene>
<reference evidence="1 2" key="1">
    <citation type="submission" date="2013-11" db="EMBL/GenBank/DDBJ databases">
        <title>Complete genome sequence of Rhizobium gallicum bv. gallicum R602.</title>
        <authorList>
            <person name="Bustos P."/>
            <person name="Santamaria R.I."/>
            <person name="Lozano L."/>
            <person name="Acosta J.L."/>
            <person name="Ormeno-Orrillo E."/>
            <person name="Rogel M.A."/>
            <person name="Romero D."/>
            <person name="Cevallos M.A."/>
            <person name="Martinez-Romero E."/>
            <person name="Gonzalez V."/>
        </authorList>
    </citation>
    <scope>NUCLEOTIDE SEQUENCE [LARGE SCALE GENOMIC DNA]</scope>
    <source>
        <strain evidence="1 2">R602</strain>
        <plasmid evidence="1 2">pRgalR602c</plasmid>
    </source>
</reference>
<dbReference type="Proteomes" id="UP000031368">
    <property type="component" value="Plasmid pRgalR602c"/>
</dbReference>
<dbReference type="RefSeq" id="WP_040116052.1">
    <property type="nucleotide sequence ID" value="NZ_CP006880.1"/>
</dbReference>
<dbReference type="EMBL" id="CP006880">
    <property type="protein sequence ID" value="AJD45962.1"/>
    <property type="molecule type" value="Genomic_DNA"/>
</dbReference>
<evidence type="ECO:0000313" key="2">
    <source>
        <dbReference type="Proteomes" id="UP000031368"/>
    </source>
</evidence>
<dbReference type="Pfam" id="PF06821">
    <property type="entry name" value="Ser_hydrolase"/>
    <property type="match status" value="1"/>
</dbReference>
<geneLocation type="plasmid" evidence="1 2">
    <name>pRgalR602c</name>
</geneLocation>
<dbReference type="KEGG" id="rga:RGR602_PC01938"/>
<accession>A0A0B4XHT1</accession>
<dbReference type="HOGENOM" id="CLU_088863_2_2_5"/>
<keyword evidence="1" id="KW-0614">Plasmid</keyword>
<dbReference type="InterPro" id="IPR029058">
    <property type="entry name" value="AB_hydrolase_fold"/>
</dbReference>
<dbReference type="GO" id="GO:0016787">
    <property type="term" value="F:hydrolase activity"/>
    <property type="evidence" value="ECO:0007669"/>
    <property type="project" value="InterPro"/>
</dbReference>
<dbReference type="AlphaFoldDB" id="A0A0B4XHT1"/>
<name>A0A0B4XHT1_9HYPH</name>
<dbReference type="Gene3D" id="3.40.50.1820">
    <property type="entry name" value="alpha/beta hydrolase"/>
    <property type="match status" value="1"/>
</dbReference>
<proteinExistence type="predicted"/>
<keyword evidence="2" id="KW-1185">Reference proteome</keyword>